<protein>
    <submittedName>
        <fullName evidence="4">Ferritin-like domain protein</fullName>
    </submittedName>
</protein>
<dbReference type="PROSITE" id="PS00818">
    <property type="entry name" value="DPS_1"/>
    <property type="match status" value="1"/>
</dbReference>
<dbReference type="Pfam" id="PF00210">
    <property type="entry name" value="Ferritin"/>
    <property type="match status" value="1"/>
</dbReference>
<dbReference type="GO" id="GO:0016722">
    <property type="term" value="F:oxidoreductase activity, acting on metal ions"/>
    <property type="evidence" value="ECO:0007669"/>
    <property type="project" value="InterPro"/>
</dbReference>
<dbReference type="InterPro" id="IPR009078">
    <property type="entry name" value="Ferritin-like_SF"/>
</dbReference>
<dbReference type="Proteomes" id="UP000029558">
    <property type="component" value="Chromosome"/>
</dbReference>
<dbReference type="SUPFAM" id="SSF47240">
    <property type="entry name" value="Ferritin-like"/>
    <property type="match status" value="1"/>
</dbReference>
<gene>
    <name evidence="4" type="ORF">KU39_2717</name>
</gene>
<reference evidence="4 5" key="1">
    <citation type="journal article" date="2014" name="Genome Announc.">
        <title>Comparative Genome Analysis of Two Isolates of the Fish Pathogen Piscirickettsia salmonis from Different Hosts Reveals Major Differences in Virulence-Associated Secretion Systems.</title>
        <authorList>
            <person name="Bohle H."/>
            <person name="Henriquez P."/>
            <person name="Grothusen H."/>
            <person name="Navas E."/>
            <person name="Sandoval A."/>
            <person name="Bustamante F."/>
            <person name="Bustos P."/>
            <person name="Mancilla M."/>
        </authorList>
    </citation>
    <scope>NUCLEOTIDE SEQUENCE [LARGE SCALE GENOMIC DNA]</scope>
    <source>
        <strain evidence="5">B1-32597</strain>
    </source>
</reference>
<dbReference type="AlphaFoldDB" id="A0AAC8VK39"/>
<organism evidence="4 5">
    <name type="scientific">Piscirickettsia salmonis</name>
    <dbReference type="NCBI Taxonomy" id="1238"/>
    <lineage>
        <taxon>Bacteria</taxon>
        <taxon>Pseudomonadati</taxon>
        <taxon>Pseudomonadota</taxon>
        <taxon>Gammaproteobacteria</taxon>
        <taxon>Thiotrichales</taxon>
        <taxon>Piscirickettsiaceae</taxon>
        <taxon>Piscirickettsia</taxon>
    </lineage>
</organism>
<sequence length="62" mass="7213">MNTRGFHWNVQGPQFFELHAKFEEIYNNLLTKVDEIAERILTLGESPVHAYSIYLGQTAMGW</sequence>
<dbReference type="PANTHER" id="PTHR42932:SF1">
    <property type="entry name" value="GENERAL STRESS PROTEIN 20U"/>
    <property type="match status" value="1"/>
</dbReference>
<evidence type="ECO:0000313" key="5">
    <source>
        <dbReference type="Proteomes" id="UP000029558"/>
    </source>
</evidence>
<proteinExistence type="inferred from homology"/>
<dbReference type="InterPro" id="IPR008331">
    <property type="entry name" value="Ferritin_DPS_dom"/>
</dbReference>
<dbReference type="InterPro" id="IPR012347">
    <property type="entry name" value="Ferritin-like"/>
</dbReference>
<name>A0AAC8VK39_PISSA</name>
<evidence type="ECO:0000313" key="4">
    <source>
        <dbReference type="EMBL" id="ALB23893.1"/>
    </source>
</evidence>
<dbReference type="PANTHER" id="PTHR42932">
    <property type="entry name" value="GENERAL STRESS PROTEIN 20U"/>
    <property type="match status" value="1"/>
</dbReference>
<dbReference type="PRINTS" id="PR01346">
    <property type="entry name" value="HELNAPAPROT"/>
</dbReference>
<dbReference type="PROSITE" id="PS00819">
    <property type="entry name" value="DPS_2"/>
    <property type="match status" value="1"/>
</dbReference>
<dbReference type="InterPro" id="IPR023188">
    <property type="entry name" value="DPS_DNA-bd_CS"/>
</dbReference>
<accession>A0AAC8VK39</accession>
<comment type="similarity">
    <text evidence="1 2">Belongs to the Dps family.</text>
</comment>
<dbReference type="InterPro" id="IPR002177">
    <property type="entry name" value="DPS_DNA-bd"/>
</dbReference>
<dbReference type="Gene3D" id="1.20.1260.10">
    <property type="match status" value="1"/>
</dbReference>
<dbReference type="EMBL" id="CP012508">
    <property type="protein sequence ID" value="ALB23893.1"/>
    <property type="molecule type" value="Genomic_DNA"/>
</dbReference>
<dbReference type="RefSeq" id="WP_250636863.1">
    <property type="nucleotide sequence ID" value="NZ_CP012508.1"/>
</dbReference>
<dbReference type="GO" id="GO:0008199">
    <property type="term" value="F:ferric iron binding"/>
    <property type="evidence" value="ECO:0007669"/>
    <property type="project" value="InterPro"/>
</dbReference>
<evidence type="ECO:0000256" key="2">
    <source>
        <dbReference type="RuleBase" id="RU003875"/>
    </source>
</evidence>
<evidence type="ECO:0000256" key="1">
    <source>
        <dbReference type="ARBA" id="ARBA00009497"/>
    </source>
</evidence>
<feature type="domain" description="Ferritin/DPS" evidence="3">
    <location>
        <begin position="5"/>
        <end position="50"/>
    </location>
</feature>
<evidence type="ECO:0000259" key="3">
    <source>
        <dbReference type="Pfam" id="PF00210"/>
    </source>
</evidence>